<protein>
    <recommendedName>
        <fullName evidence="3">XRE family transcriptional regulator</fullName>
    </recommendedName>
</protein>
<evidence type="ECO:0000313" key="2">
    <source>
        <dbReference type="Proteomes" id="UP000766698"/>
    </source>
</evidence>
<gene>
    <name evidence="1" type="ORF">GL263_21640</name>
</gene>
<dbReference type="RefSeq" id="WP_182857414.1">
    <property type="nucleotide sequence ID" value="NZ_WMLF01000415.1"/>
</dbReference>
<keyword evidence="2" id="KW-1185">Reference proteome</keyword>
<evidence type="ECO:0000313" key="1">
    <source>
        <dbReference type="EMBL" id="MBB1246137.1"/>
    </source>
</evidence>
<evidence type="ECO:0008006" key="3">
    <source>
        <dbReference type="Google" id="ProtNLM"/>
    </source>
</evidence>
<dbReference type="EMBL" id="WMLF01000415">
    <property type="protein sequence ID" value="MBB1246137.1"/>
    <property type="molecule type" value="Genomic_DNA"/>
</dbReference>
<comment type="caution">
    <text evidence="1">The sequence shown here is derived from an EMBL/GenBank/DDBJ whole genome shotgun (WGS) entry which is preliminary data.</text>
</comment>
<proteinExistence type="predicted"/>
<sequence length="329" mass="36208">MNVHNASGRRAALPADLARVLRTGPFHEALRAAITARGLALSRVRHRLAERGVRVGVTTLSYWQRGERRPARAESLRAVGALEDVLELRRGALTDLLRPTPDAAPSARPYRTLLDTAAPIAAILADLGAPSDGGVHSLCQLERVTVGRRRELLRRRSEQLLRAHRDGVDRYLAIHVGDPGCDPDRVVVRADENCRVGHVRGDRRAGVVVAELLLDARLRAGETRLIGYTVEDGTAGESREYVRGFSYPGGQYVLQVSFDPDDLPVRCHRFARSSAGAPPGDRRELVLDGRYPSVHLAEERVRDTILGISWEWAPTRRTNLSPPGGPGRR</sequence>
<reference evidence="2" key="1">
    <citation type="journal article" date="2020" name="Syst. Appl. Microbiol.">
        <title>Streptomyces alkaliterrae sp. nov., isolated from an alkaline soil, and emended descriptions of Streptomyces alkaliphilus, Streptomyces calidiresistens and Streptomyces durbertensis.</title>
        <authorList>
            <person name="Swiecimska M."/>
            <person name="Golinska P."/>
            <person name="Nouioui I."/>
            <person name="Wypij M."/>
            <person name="Rai M."/>
            <person name="Sangal V."/>
            <person name="Goodfellow M."/>
        </authorList>
    </citation>
    <scope>NUCLEOTIDE SEQUENCE [LARGE SCALE GENOMIC DNA]</scope>
    <source>
        <strain evidence="2">DSM 104538</strain>
    </source>
</reference>
<name>A0ABR6EM29_9ACTN</name>
<accession>A0ABR6EM29</accession>
<dbReference type="Proteomes" id="UP000766698">
    <property type="component" value="Unassembled WGS sequence"/>
</dbReference>
<organism evidence="1 2">
    <name type="scientific">Streptomyces durbertensis</name>
    <dbReference type="NCBI Taxonomy" id="2448886"/>
    <lineage>
        <taxon>Bacteria</taxon>
        <taxon>Bacillati</taxon>
        <taxon>Actinomycetota</taxon>
        <taxon>Actinomycetes</taxon>
        <taxon>Kitasatosporales</taxon>
        <taxon>Streptomycetaceae</taxon>
        <taxon>Streptomyces</taxon>
    </lineage>
</organism>